<dbReference type="EMBL" id="CP155447">
    <property type="protein sequence ID" value="XBH03056.1"/>
    <property type="molecule type" value="Genomic_DNA"/>
</dbReference>
<reference evidence="2" key="1">
    <citation type="submission" date="2024-05" db="EMBL/GenBank/DDBJ databases">
        <title>Planctomycetes of the genus Singulisphaera possess chitinolytic capabilities.</title>
        <authorList>
            <person name="Ivanova A."/>
        </authorList>
    </citation>
    <scope>NUCLEOTIDE SEQUENCE</scope>
    <source>
        <strain evidence="2">Ch08T</strain>
    </source>
</reference>
<dbReference type="RefSeq" id="WP_406695796.1">
    <property type="nucleotide sequence ID" value="NZ_CP155447.1"/>
</dbReference>
<proteinExistence type="predicted"/>
<dbReference type="AlphaFoldDB" id="A0AAU7CD00"/>
<feature type="region of interest" description="Disordered" evidence="1">
    <location>
        <begin position="1"/>
        <end position="68"/>
    </location>
</feature>
<name>A0AAU7CD00_9BACT</name>
<sequence length="195" mass="19858">MAANMAPGLPPAAAAIDPAAGAGALGAPGGNIPGLPGDPATNGAIPGYPGGAEGGNPGGDGAPADFRSPAGAVKAFLDALKSKNAERLAEATARRAPTEASGPKNQKLFQSIVEQSLTEDDLSELANKMEGFEVVGFNTPKSTGKFALILGKAGQNGESYRRTITTRHEKDGWKVLDISGVGTIERPIMGRGRRR</sequence>
<gene>
    <name evidence="2" type="ORF">V5E97_32830</name>
</gene>
<accession>A0AAU7CD00</accession>
<feature type="compositionally biased region" description="Low complexity" evidence="1">
    <location>
        <begin position="1"/>
        <end position="22"/>
    </location>
</feature>
<organism evidence="2">
    <name type="scientific">Singulisphaera sp. Ch08</name>
    <dbReference type="NCBI Taxonomy" id="3120278"/>
    <lineage>
        <taxon>Bacteria</taxon>
        <taxon>Pseudomonadati</taxon>
        <taxon>Planctomycetota</taxon>
        <taxon>Planctomycetia</taxon>
        <taxon>Isosphaerales</taxon>
        <taxon>Isosphaeraceae</taxon>
        <taxon>Singulisphaera</taxon>
    </lineage>
</organism>
<protein>
    <recommendedName>
        <fullName evidence="3">DUF4878 domain-containing protein</fullName>
    </recommendedName>
</protein>
<feature type="compositionally biased region" description="Gly residues" evidence="1">
    <location>
        <begin position="48"/>
        <end position="61"/>
    </location>
</feature>
<feature type="compositionally biased region" description="Low complexity" evidence="1">
    <location>
        <begin position="33"/>
        <end position="47"/>
    </location>
</feature>
<evidence type="ECO:0000256" key="1">
    <source>
        <dbReference type="SAM" id="MobiDB-lite"/>
    </source>
</evidence>
<evidence type="ECO:0000313" key="2">
    <source>
        <dbReference type="EMBL" id="XBH03056.1"/>
    </source>
</evidence>
<evidence type="ECO:0008006" key="3">
    <source>
        <dbReference type="Google" id="ProtNLM"/>
    </source>
</evidence>
<feature type="compositionally biased region" description="Gly residues" evidence="1">
    <location>
        <begin position="23"/>
        <end position="32"/>
    </location>
</feature>